<gene>
    <name evidence="1" type="ORF">F5148DRAFT_1277362</name>
</gene>
<keyword evidence="2" id="KW-1185">Reference proteome</keyword>
<protein>
    <submittedName>
        <fullName evidence="1">NAD-P-binding protein</fullName>
    </submittedName>
</protein>
<comment type="caution">
    <text evidence="1">The sequence shown here is derived from an EMBL/GenBank/DDBJ whole genome shotgun (WGS) entry which is preliminary data.</text>
</comment>
<evidence type="ECO:0000313" key="2">
    <source>
        <dbReference type="Proteomes" id="UP001207468"/>
    </source>
</evidence>
<name>A0ACC0TYV8_9AGAM</name>
<accession>A0ACC0TYV8</accession>
<dbReference type="EMBL" id="JAGFNK010000280">
    <property type="protein sequence ID" value="KAI9454205.1"/>
    <property type="molecule type" value="Genomic_DNA"/>
</dbReference>
<dbReference type="Proteomes" id="UP001207468">
    <property type="component" value="Unassembled WGS sequence"/>
</dbReference>
<evidence type="ECO:0000313" key="1">
    <source>
        <dbReference type="EMBL" id="KAI9454205.1"/>
    </source>
</evidence>
<sequence>MSSVLIRITCTDGSLKVSRLRGHIVRELLKIKNTGKNDNVTLTRSSQNHYRSAESLKNALIGIDVVVNIHLFAEQAKAAGVKLFVPSEFGDSTDRENPEGVFPIQVSVHHELKELDLPYALFFTEPHADYCFVSGDSAIGLDLNGGNVTVGLDGNAPNSQQDVGRFVAYVLTTLPRSKLEWRRVFRIEAERKSFNQIFKEQEERTGKRLNVTYRSESELRAAIAKNPSDLGSILQLDWGLGGGLVGTLDRLSVSKYPDWNPKSTANILYP</sequence>
<reference evidence="1" key="1">
    <citation type="submission" date="2021-03" db="EMBL/GenBank/DDBJ databases">
        <title>Evolutionary priming and transition to the ectomycorrhizal habit in an iconic lineage of mushroom-forming fungi: is preadaptation a requirement?</title>
        <authorList>
            <consortium name="DOE Joint Genome Institute"/>
            <person name="Looney B.P."/>
            <person name="Miyauchi S."/>
            <person name="Morin E."/>
            <person name="Drula E."/>
            <person name="Courty P.E."/>
            <person name="Chicoki N."/>
            <person name="Fauchery L."/>
            <person name="Kohler A."/>
            <person name="Kuo A."/>
            <person name="LaButti K."/>
            <person name="Pangilinan J."/>
            <person name="Lipzen A."/>
            <person name="Riley R."/>
            <person name="Andreopoulos W."/>
            <person name="He G."/>
            <person name="Johnson J."/>
            <person name="Barry K.W."/>
            <person name="Grigoriev I.V."/>
            <person name="Nagy L."/>
            <person name="Hibbett D."/>
            <person name="Henrissat B."/>
            <person name="Matheny P.B."/>
            <person name="Labbe J."/>
            <person name="Martin A.F."/>
        </authorList>
    </citation>
    <scope>NUCLEOTIDE SEQUENCE</scope>
    <source>
        <strain evidence="1">BPL698</strain>
    </source>
</reference>
<proteinExistence type="predicted"/>
<organism evidence="1 2">
    <name type="scientific">Russula earlei</name>
    <dbReference type="NCBI Taxonomy" id="71964"/>
    <lineage>
        <taxon>Eukaryota</taxon>
        <taxon>Fungi</taxon>
        <taxon>Dikarya</taxon>
        <taxon>Basidiomycota</taxon>
        <taxon>Agaricomycotina</taxon>
        <taxon>Agaricomycetes</taxon>
        <taxon>Russulales</taxon>
        <taxon>Russulaceae</taxon>
        <taxon>Russula</taxon>
    </lineage>
</organism>